<dbReference type="Gene3D" id="3.40.250.10">
    <property type="entry name" value="Rhodanese-like domain"/>
    <property type="match status" value="1"/>
</dbReference>
<comment type="caution">
    <text evidence="3">The sequence shown here is derived from an EMBL/GenBank/DDBJ whole genome shotgun (WGS) entry which is preliminary data.</text>
</comment>
<dbReference type="SUPFAM" id="SSF53686">
    <property type="entry name" value="Tryptophan synthase beta subunit-like PLP-dependent enzymes"/>
    <property type="match status" value="1"/>
</dbReference>
<dbReference type="Pfam" id="PF00291">
    <property type="entry name" value="PALP"/>
    <property type="match status" value="1"/>
</dbReference>
<dbReference type="EMBL" id="JAVDPF010000031">
    <property type="protein sequence ID" value="KAL1870381.1"/>
    <property type="molecule type" value="Genomic_DNA"/>
</dbReference>
<evidence type="ECO:0000313" key="4">
    <source>
        <dbReference type="Proteomes" id="UP001583193"/>
    </source>
</evidence>
<keyword evidence="4" id="KW-1185">Reference proteome</keyword>
<feature type="region of interest" description="Disordered" evidence="1">
    <location>
        <begin position="389"/>
        <end position="410"/>
    </location>
</feature>
<dbReference type="PROSITE" id="PS50206">
    <property type="entry name" value="RHODANESE_3"/>
    <property type="match status" value="1"/>
</dbReference>
<feature type="compositionally biased region" description="Basic and acidic residues" evidence="1">
    <location>
        <begin position="389"/>
        <end position="403"/>
    </location>
</feature>
<dbReference type="Proteomes" id="UP001583193">
    <property type="component" value="Unassembled WGS sequence"/>
</dbReference>
<name>A0ABR3X360_9EURO</name>
<dbReference type="Gene3D" id="3.40.50.1100">
    <property type="match status" value="2"/>
</dbReference>
<dbReference type="PANTHER" id="PTHR10314">
    <property type="entry name" value="CYSTATHIONINE BETA-SYNTHASE"/>
    <property type="match status" value="1"/>
</dbReference>
<evidence type="ECO:0000313" key="3">
    <source>
        <dbReference type="EMBL" id="KAL1870381.1"/>
    </source>
</evidence>
<dbReference type="InterPro" id="IPR001926">
    <property type="entry name" value="TrpB-like_PALP"/>
</dbReference>
<reference evidence="3 4" key="1">
    <citation type="journal article" date="2024" name="IMA Fungus">
        <title>IMA Genome - F19 : A genome assembly and annotation guide to empower mycologists, including annotated draft genome sequences of Ceratocystis pirilliformis, Diaporthe australafricana, Fusarium ophioides, Paecilomyces lecythidis, and Sporothrix stenoceras.</title>
        <authorList>
            <person name="Aylward J."/>
            <person name="Wilson A.M."/>
            <person name="Visagie C.M."/>
            <person name="Spraker J."/>
            <person name="Barnes I."/>
            <person name="Buitendag C."/>
            <person name="Ceriani C."/>
            <person name="Del Mar Angel L."/>
            <person name="du Plessis D."/>
            <person name="Fuchs T."/>
            <person name="Gasser K."/>
            <person name="Kramer D."/>
            <person name="Li W."/>
            <person name="Munsamy K."/>
            <person name="Piso A."/>
            <person name="Price J.L."/>
            <person name="Sonnekus B."/>
            <person name="Thomas C."/>
            <person name="van der Nest A."/>
            <person name="van Dijk A."/>
            <person name="van Heerden A."/>
            <person name="van Vuuren N."/>
            <person name="Yilmaz N."/>
            <person name="Duong T.A."/>
            <person name="van der Merwe N.A."/>
            <person name="Wingfield M.J."/>
            <person name="Wingfield B.D."/>
        </authorList>
    </citation>
    <scope>NUCLEOTIDE SEQUENCE [LARGE SCALE GENOMIC DNA]</scope>
    <source>
        <strain evidence="3 4">CMW 18167</strain>
    </source>
</reference>
<dbReference type="CDD" id="cd00158">
    <property type="entry name" value="RHOD"/>
    <property type="match status" value="1"/>
</dbReference>
<protein>
    <recommendedName>
        <fullName evidence="2">Rhodanese domain-containing protein</fullName>
    </recommendedName>
</protein>
<proteinExistence type="predicted"/>
<dbReference type="InterPro" id="IPR036052">
    <property type="entry name" value="TrpB-like_PALP_sf"/>
</dbReference>
<dbReference type="InterPro" id="IPR050214">
    <property type="entry name" value="Cys_Synth/Cystath_Beta-Synth"/>
</dbReference>
<sequence length="562" mass="62516">MANNPLNTYTGPQSLIDYHDPNCQPFLPLVEIPEKLNPYRKDGVRVYAKMMTMLPIHNVKSLPALRLLQKGNGIKDGTKTIVEYSSGSTIISMAVLARVLHGIDDTRAYLSNKTSATKIRLMRLFGLEVTLFGGPSQPEPADPRGGIQKAKSLGEERDDAFNPNQYENPLNPDAHFRWTGPQIIQQLPQINVFCTGMGTSGSMTGTGTYLKSQKPSIRSIGVCTAAGDRVPGPRSYALLGPVEFPWRKAVDAIEHVGSYDSFRLSLELIREGLLCGPSSGFNLQGLFQFIEKRKKEGNLQELAGEDGEIHCVFLCCDLPYQYVDEYFDKLGEEHFRPIVNENLVGVDNYRYDEAWEVVPDEVLDKAYSSIRKPHLHTYQDDKLGVTEKVQHEGSSEASLDKPRGSSSIDLGSAQLKPGTVVLDLRNRSSYATWNLPGSSHFPISSLKETDPSPFADASVLKNQWLELDGIFTPSSTPQGKKVSRRRKFAKWIPCLEVFGIDKEKEQHPQITLDYLRENKLKVVVVDYEGDTARVATSVLRAKGIEAWSMRGGISQLRGILAN</sequence>
<accession>A0ABR3X360</accession>
<evidence type="ECO:0000256" key="1">
    <source>
        <dbReference type="SAM" id="MobiDB-lite"/>
    </source>
</evidence>
<dbReference type="InterPro" id="IPR036873">
    <property type="entry name" value="Rhodanese-like_dom_sf"/>
</dbReference>
<dbReference type="SUPFAM" id="SSF52821">
    <property type="entry name" value="Rhodanese/Cell cycle control phosphatase"/>
    <property type="match status" value="1"/>
</dbReference>
<gene>
    <name evidence="3" type="ORF">Plec18167_007515</name>
</gene>
<evidence type="ECO:0000259" key="2">
    <source>
        <dbReference type="PROSITE" id="PS50206"/>
    </source>
</evidence>
<dbReference type="InterPro" id="IPR001763">
    <property type="entry name" value="Rhodanese-like_dom"/>
</dbReference>
<organism evidence="3 4">
    <name type="scientific">Paecilomyces lecythidis</name>
    <dbReference type="NCBI Taxonomy" id="3004212"/>
    <lineage>
        <taxon>Eukaryota</taxon>
        <taxon>Fungi</taxon>
        <taxon>Dikarya</taxon>
        <taxon>Ascomycota</taxon>
        <taxon>Pezizomycotina</taxon>
        <taxon>Eurotiomycetes</taxon>
        <taxon>Eurotiomycetidae</taxon>
        <taxon>Eurotiales</taxon>
        <taxon>Thermoascaceae</taxon>
        <taxon>Paecilomyces</taxon>
    </lineage>
</organism>
<feature type="domain" description="Rhodanese" evidence="2">
    <location>
        <begin position="415"/>
        <end position="561"/>
    </location>
</feature>